<reference evidence="1" key="1">
    <citation type="submission" date="2014-11" db="EMBL/GenBank/DDBJ databases">
        <authorList>
            <person name="Amaro Gonzalez C."/>
        </authorList>
    </citation>
    <scope>NUCLEOTIDE SEQUENCE</scope>
</reference>
<evidence type="ECO:0000313" key="1">
    <source>
        <dbReference type="EMBL" id="JAH53720.1"/>
    </source>
</evidence>
<organism evidence="1">
    <name type="scientific">Anguilla anguilla</name>
    <name type="common">European freshwater eel</name>
    <name type="synonym">Muraena anguilla</name>
    <dbReference type="NCBI Taxonomy" id="7936"/>
    <lineage>
        <taxon>Eukaryota</taxon>
        <taxon>Metazoa</taxon>
        <taxon>Chordata</taxon>
        <taxon>Craniata</taxon>
        <taxon>Vertebrata</taxon>
        <taxon>Euteleostomi</taxon>
        <taxon>Actinopterygii</taxon>
        <taxon>Neopterygii</taxon>
        <taxon>Teleostei</taxon>
        <taxon>Anguilliformes</taxon>
        <taxon>Anguillidae</taxon>
        <taxon>Anguilla</taxon>
    </lineage>
</organism>
<reference evidence="1" key="2">
    <citation type="journal article" date="2015" name="Fish Shellfish Immunol.">
        <title>Early steps in the European eel (Anguilla anguilla)-Vibrio vulnificus interaction in the gills: Role of the RtxA13 toxin.</title>
        <authorList>
            <person name="Callol A."/>
            <person name="Pajuelo D."/>
            <person name="Ebbesson L."/>
            <person name="Teles M."/>
            <person name="MacKenzie S."/>
            <person name="Amaro C."/>
        </authorList>
    </citation>
    <scope>NUCLEOTIDE SEQUENCE</scope>
</reference>
<accession>A0A0E9TLI4</accession>
<name>A0A0E9TLI4_ANGAN</name>
<sequence>MDVTNTDMGNDNT</sequence>
<dbReference type="EMBL" id="GBXM01054857">
    <property type="protein sequence ID" value="JAH53720.1"/>
    <property type="molecule type" value="Transcribed_RNA"/>
</dbReference>
<proteinExistence type="predicted"/>
<protein>
    <submittedName>
        <fullName evidence="1">Uncharacterized protein</fullName>
    </submittedName>
</protein>